<comment type="caution">
    <text evidence="1">The sequence shown here is derived from an EMBL/GenBank/DDBJ whole genome shotgun (WGS) entry which is preliminary data.</text>
</comment>
<dbReference type="Proteomes" id="UP000790377">
    <property type="component" value="Unassembled WGS sequence"/>
</dbReference>
<organism evidence="1 2">
    <name type="scientific">Hygrophoropsis aurantiaca</name>
    <dbReference type="NCBI Taxonomy" id="72124"/>
    <lineage>
        <taxon>Eukaryota</taxon>
        <taxon>Fungi</taxon>
        <taxon>Dikarya</taxon>
        <taxon>Basidiomycota</taxon>
        <taxon>Agaricomycotina</taxon>
        <taxon>Agaricomycetes</taxon>
        <taxon>Agaricomycetidae</taxon>
        <taxon>Boletales</taxon>
        <taxon>Coniophorineae</taxon>
        <taxon>Hygrophoropsidaceae</taxon>
        <taxon>Hygrophoropsis</taxon>
    </lineage>
</organism>
<reference evidence="1" key="1">
    <citation type="journal article" date="2021" name="New Phytol.">
        <title>Evolutionary innovations through gain and loss of genes in the ectomycorrhizal Boletales.</title>
        <authorList>
            <person name="Wu G."/>
            <person name="Miyauchi S."/>
            <person name="Morin E."/>
            <person name="Kuo A."/>
            <person name="Drula E."/>
            <person name="Varga T."/>
            <person name="Kohler A."/>
            <person name="Feng B."/>
            <person name="Cao Y."/>
            <person name="Lipzen A."/>
            <person name="Daum C."/>
            <person name="Hundley H."/>
            <person name="Pangilinan J."/>
            <person name="Johnson J."/>
            <person name="Barry K."/>
            <person name="LaButti K."/>
            <person name="Ng V."/>
            <person name="Ahrendt S."/>
            <person name="Min B."/>
            <person name="Choi I.G."/>
            <person name="Park H."/>
            <person name="Plett J.M."/>
            <person name="Magnuson J."/>
            <person name="Spatafora J.W."/>
            <person name="Nagy L.G."/>
            <person name="Henrissat B."/>
            <person name="Grigoriev I.V."/>
            <person name="Yang Z.L."/>
            <person name="Xu J."/>
            <person name="Martin F.M."/>
        </authorList>
    </citation>
    <scope>NUCLEOTIDE SEQUENCE</scope>
    <source>
        <strain evidence="1">ATCC 28755</strain>
    </source>
</reference>
<sequence>MTSGLYSHLLPPTCIAIVPVHSVPVPPPSLTLKECKINVCIIDAHSRVMLSQRFQNQSDLEANQVTYTFSMLATAADGTKIVGIVKEKEQARRELETALAAGHTAALGEEQTKDIFSICIGNVLPQETITINLSYINTLIDDESPNQIRFTLPRRRKVPDTHVKLRPMLLLRPTHSSRNRHYECQTAYKEVVNAQNKDDVAETEKTINFKDQTEIDARESLSYTEEA</sequence>
<accession>A0ACB8A687</accession>
<proteinExistence type="predicted"/>
<evidence type="ECO:0000313" key="2">
    <source>
        <dbReference type="Proteomes" id="UP000790377"/>
    </source>
</evidence>
<evidence type="ECO:0000313" key="1">
    <source>
        <dbReference type="EMBL" id="KAH7908759.1"/>
    </source>
</evidence>
<protein>
    <submittedName>
        <fullName evidence="1">Uncharacterized protein</fullName>
    </submittedName>
</protein>
<name>A0ACB8A687_9AGAM</name>
<keyword evidence="2" id="KW-1185">Reference proteome</keyword>
<gene>
    <name evidence="1" type="ORF">BJ138DRAFT_1103236</name>
</gene>
<dbReference type="EMBL" id="MU267799">
    <property type="protein sequence ID" value="KAH7908759.1"/>
    <property type="molecule type" value="Genomic_DNA"/>
</dbReference>